<reference evidence="1 2" key="1">
    <citation type="submission" date="2018-08" db="EMBL/GenBank/DDBJ databases">
        <title>A genome reference for cultivated species of the human gut microbiota.</title>
        <authorList>
            <person name="Zou Y."/>
            <person name="Xue W."/>
            <person name="Luo G."/>
        </authorList>
    </citation>
    <scope>NUCLEOTIDE SEQUENCE [LARGE SCALE GENOMIC DNA]</scope>
    <source>
        <strain evidence="1 2">AM25-1</strain>
    </source>
</reference>
<dbReference type="EMBL" id="QRHL01000008">
    <property type="protein sequence ID" value="RHF72519.1"/>
    <property type="molecule type" value="Genomic_DNA"/>
</dbReference>
<dbReference type="Proteomes" id="UP000284676">
    <property type="component" value="Unassembled WGS sequence"/>
</dbReference>
<protein>
    <recommendedName>
        <fullName evidence="3">Molecular chaperone</fullName>
    </recommendedName>
</protein>
<dbReference type="InterPro" id="IPR008962">
    <property type="entry name" value="PapD-like_sf"/>
</dbReference>
<sequence length="222" mass="26199">MFRILIFLFLSLKIWAYVNITPLTFDKRIDGEGGYKEYTLSNSSKNITKYRIYIEKNNKEYDMSDWVEFFPKTLTLKPGESKKIKVLITAPNDSREGEYTTNLCIKEVEVPLKNKELNILTNLKIELAGYVGDLKPKIEITNIYREDKSLKISFKNAGEIRQYFEIYCLDSKEKELVYLDRVRLFSKEEKEVKLLVEKIKGKLIILDQEGNNVLEKKIRRFK</sequence>
<organism evidence="1 2">
    <name type="scientific">Fusobacterium mortiferum</name>
    <dbReference type="NCBI Taxonomy" id="850"/>
    <lineage>
        <taxon>Bacteria</taxon>
        <taxon>Fusobacteriati</taxon>
        <taxon>Fusobacteriota</taxon>
        <taxon>Fusobacteriia</taxon>
        <taxon>Fusobacteriales</taxon>
        <taxon>Fusobacteriaceae</taxon>
        <taxon>Fusobacterium</taxon>
    </lineage>
</organism>
<name>A0A414PVA5_FUSMR</name>
<proteinExistence type="predicted"/>
<dbReference type="Gene3D" id="2.60.40.10">
    <property type="entry name" value="Immunoglobulins"/>
    <property type="match status" value="1"/>
</dbReference>
<evidence type="ECO:0000313" key="2">
    <source>
        <dbReference type="Proteomes" id="UP000284676"/>
    </source>
</evidence>
<comment type="caution">
    <text evidence="1">The sequence shown here is derived from an EMBL/GenBank/DDBJ whole genome shotgun (WGS) entry which is preliminary data.</text>
</comment>
<dbReference type="SUPFAM" id="SSF49354">
    <property type="entry name" value="PapD-like"/>
    <property type="match status" value="1"/>
</dbReference>
<evidence type="ECO:0000313" key="1">
    <source>
        <dbReference type="EMBL" id="RHF72519.1"/>
    </source>
</evidence>
<dbReference type="InterPro" id="IPR013783">
    <property type="entry name" value="Ig-like_fold"/>
</dbReference>
<accession>A0A414PVA5</accession>
<dbReference type="RefSeq" id="WP_118234344.1">
    <property type="nucleotide sequence ID" value="NZ_JAQEHD010000002.1"/>
</dbReference>
<gene>
    <name evidence="1" type="ORF">DW663_06585</name>
</gene>
<evidence type="ECO:0008006" key="3">
    <source>
        <dbReference type="Google" id="ProtNLM"/>
    </source>
</evidence>
<dbReference type="AlphaFoldDB" id="A0A414PVA5"/>